<proteinExistence type="predicted"/>
<reference evidence="1" key="1">
    <citation type="submission" date="2018-02" db="EMBL/GenBank/DDBJ databases">
        <title>Rhizophora mucronata_Transcriptome.</title>
        <authorList>
            <person name="Meera S.P."/>
            <person name="Sreeshan A."/>
            <person name="Augustine A."/>
        </authorList>
    </citation>
    <scope>NUCLEOTIDE SEQUENCE</scope>
    <source>
        <tissue evidence="1">Leaf</tissue>
    </source>
</reference>
<name>A0A2P2PWW5_RHIMU</name>
<protein>
    <submittedName>
        <fullName evidence="1">Uncharacterized protein</fullName>
    </submittedName>
</protein>
<dbReference type="EMBL" id="GGEC01078659">
    <property type="protein sequence ID" value="MBX59143.1"/>
    <property type="molecule type" value="Transcribed_RNA"/>
</dbReference>
<accession>A0A2P2PWW5</accession>
<organism evidence="1">
    <name type="scientific">Rhizophora mucronata</name>
    <name type="common">Asiatic mangrove</name>
    <dbReference type="NCBI Taxonomy" id="61149"/>
    <lineage>
        <taxon>Eukaryota</taxon>
        <taxon>Viridiplantae</taxon>
        <taxon>Streptophyta</taxon>
        <taxon>Embryophyta</taxon>
        <taxon>Tracheophyta</taxon>
        <taxon>Spermatophyta</taxon>
        <taxon>Magnoliopsida</taxon>
        <taxon>eudicotyledons</taxon>
        <taxon>Gunneridae</taxon>
        <taxon>Pentapetalae</taxon>
        <taxon>rosids</taxon>
        <taxon>fabids</taxon>
        <taxon>Malpighiales</taxon>
        <taxon>Rhizophoraceae</taxon>
        <taxon>Rhizophora</taxon>
    </lineage>
</organism>
<dbReference type="AlphaFoldDB" id="A0A2P2PWW5"/>
<sequence length="27" mass="3058">MGNASTFKGRGISYLNTNRIHNSFMQL</sequence>
<evidence type="ECO:0000313" key="1">
    <source>
        <dbReference type="EMBL" id="MBX59143.1"/>
    </source>
</evidence>